<dbReference type="Proteomes" id="UP000193307">
    <property type="component" value="Unassembled WGS sequence"/>
</dbReference>
<dbReference type="SUPFAM" id="SSF52172">
    <property type="entry name" value="CheY-like"/>
    <property type="match status" value="1"/>
</dbReference>
<dbReference type="InterPro" id="IPR011006">
    <property type="entry name" value="CheY-like_superfamily"/>
</dbReference>
<evidence type="ECO:0000259" key="3">
    <source>
        <dbReference type="PROSITE" id="PS50110"/>
    </source>
</evidence>
<dbReference type="PANTHER" id="PTHR44591">
    <property type="entry name" value="STRESS RESPONSE REGULATOR PROTEIN 1"/>
    <property type="match status" value="1"/>
</dbReference>
<evidence type="ECO:0000256" key="1">
    <source>
        <dbReference type="ARBA" id="ARBA00022553"/>
    </source>
</evidence>
<evidence type="ECO:0000313" key="4">
    <source>
        <dbReference type="EMBL" id="SLN69101.1"/>
    </source>
</evidence>
<feature type="domain" description="Response regulatory" evidence="3">
    <location>
        <begin position="6"/>
        <end position="122"/>
    </location>
</feature>
<dbReference type="STRING" id="658057.SAMN04488032_1196"/>
<dbReference type="RefSeq" id="WP_085850754.1">
    <property type="nucleotide sequence ID" value="NZ_FNZV01000019.1"/>
</dbReference>
<dbReference type="InterPro" id="IPR001789">
    <property type="entry name" value="Sig_transdc_resp-reg_receiver"/>
</dbReference>
<dbReference type="Pfam" id="PF00072">
    <property type="entry name" value="Response_reg"/>
    <property type="match status" value="1"/>
</dbReference>
<name>A0A1Y5TT72_9RHOB</name>
<dbReference type="EMBL" id="FWFW01000018">
    <property type="protein sequence ID" value="SLN69101.1"/>
    <property type="molecule type" value="Genomic_DNA"/>
</dbReference>
<dbReference type="GO" id="GO:0000160">
    <property type="term" value="P:phosphorelay signal transduction system"/>
    <property type="evidence" value="ECO:0007669"/>
    <property type="project" value="InterPro"/>
</dbReference>
<sequence length="129" mass="13882">MHTAAHILIASADEALSAALELILVQNGYQVICTASGPQALAHIRALNPDLIILETDLSEMSGYEVCQRLRSEPEFEALPIVMIAHDTRDIIRRKSLALGANLLLTTPIIPATFLDAVSTSIAEVTHAN</sequence>
<reference evidence="4 5" key="1">
    <citation type="submission" date="2017-03" db="EMBL/GenBank/DDBJ databases">
        <authorList>
            <person name="Afonso C.L."/>
            <person name="Miller P.J."/>
            <person name="Scott M.A."/>
            <person name="Spackman E."/>
            <person name="Goraichik I."/>
            <person name="Dimitrov K.M."/>
            <person name="Suarez D.L."/>
            <person name="Swayne D.E."/>
        </authorList>
    </citation>
    <scope>NUCLEOTIDE SEQUENCE [LARGE SCALE GENOMIC DNA]</scope>
    <source>
        <strain evidence="4 5">CECT 7971</strain>
    </source>
</reference>
<dbReference type="SMART" id="SM00448">
    <property type="entry name" value="REC"/>
    <property type="match status" value="1"/>
</dbReference>
<dbReference type="PANTHER" id="PTHR44591:SF3">
    <property type="entry name" value="RESPONSE REGULATORY DOMAIN-CONTAINING PROTEIN"/>
    <property type="match status" value="1"/>
</dbReference>
<dbReference type="Gene3D" id="3.40.50.2300">
    <property type="match status" value="1"/>
</dbReference>
<dbReference type="AlphaFoldDB" id="A0A1Y5TT72"/>
<accession>A0A1Y5TT72</accession>
<organism evidence="4 5">
    <name type="scientific">Pacificibacter marinus</name>
    <dbReference type="NCBI Taxonomy" id="658057"/>
    <lineage>
        <taxon>Bacteria</taxon>
        <taxon>Pseudomonadati</taxon>
        <taxon>Pseudomonadota</taxon>
        <taxon>Alphaproteobacteria</taxon>
        <taxon>Rhodobacterales</taxon>
        <taxon>Roseobacteraceae</taxon>
        <taxon>Pacificibacter</taxon>
    </lineage>
</organism>
<keyword evidence="1" id="KW-0597">Phosphoprotein</keyword>
<evidence type="ECO:0000313" key="5">
    <source>
        <dbReference type="Proteomes" id="UP000193307"/>
    </source>
</evidence>
<proteinExistence type="predicted"/>
<dbReference type="OrthoDB" id="9801602at2"/>
<evidence type="ECO:0000256" key="2">
    <source>
        <dbReference type="PROSITE-ProRule" id="PRU00169"/>
    </source>
</evidence>
<protein>
    <submittedName>
        <fullName evidence="4">Transcriptional regulatory protein AfsQ1</fullName>
    </submittedName>
</protein>
<dbReference type="InterPro" id="IPR050595">
    <property type="entry name" value="Bact_response_regulator"/>
</dbReference>
<gene>
    <name evidence="4" type="primary">afsQ1_2</name>
    <name evidence="4" type="ORF">PAM7971_03688</name>
</gene>
<comment type="caution">
    <text evidence="2">Lacks conserved residue(s) required for the propagation of feature annotation.</text>
</comment>
<dbReference type="PROSITE" id="PS50110">
    <property type="entry name" value="RESPONSE_REGULATORY"/>
    <property type="match status" value="1"/>
</dbReference>
<keyword evidence="5" id="KW-1185">Reference proteome</keyword>